<evidence type="ECO:0000313" key="2">
    <source>
        <dbReference type="EMBL" id="MBC8753816.1"/>
    </source>
</evidence>
<accession>A0ABR7Q644</accession>
<protein>
    <recommendedName>
        <fullName evidence="4">Glycerophosphoryl diester phosphodiesterase membrane domain-containing protein</fullName>
    </recommendedName>
</protein>
<feature type="transmembrane region" description="Helical" evidence="1">
    <location>
        <begin position="263"/>
        <end position="285"/>
    </location>
</feature>
<organism evidence="2 3">
    <name type="scientific">Kordia aestuariivivens</name>
    <dbReference type="NCBI Taxonomy" id="2759037"/>
    <lineage>
        <taxon>Bacteria</taxon>
        <taxon>Pseudomonadati</taxon>
        <taxon>Bacteroidota</taxon>
        <taxon>Flavobacteriia</taxon>
        <taxon>Flavobacteriales</taxon>
        <taxon>Flavobacteriaceae</taxon>
        <taxon>Kordia</taxon>
    </lineage>
</organism>
<keyword evidence="1" id="KW-1133">Transmembrane helix</keyword>
<keyword evidence="1" id="KW-0472">Membrane</keyword>
<gene>
    <name evidence="2" type="ORF">H2O64_03990</name>
</gene>
<name>A0ABR7Q644_9FLAO</name>
<feature type="transmembrane region" description="Helical" evidence="1">
    <location>
        <begin position="82"/>
        <end position="108"/>
    </location>
</feature>
<evidence type="ECO:0000256" key="1">
    <source>
        <dbReference type="SAM" id="Phobius"/>
    </source>
</evidence>
<comment type="caution">
    <text evidence="2">The sequence shown here is derived from an EMBL/GenBank/DDBJ whole genome shotgun (WGS) entry which is preliminary data.</text>
</comment>
<feature type="transmembrane region" description="Helical" evidence="1">
    <location>
        <begin position="128"/>
        <end position="152"/>
    </location>
</feature>
<evidence type="ECO:0000313" key="3">
    <source>
        <dbReference type="Proteomes" id="UP000619238"/>
    </source>
</evidence>
<keyword evidence="1" id="KW-0812">Transmembrane</keyword>
<feature type="transmembrane region" description="Helical" evidence="1">
    <location>
        <begin position="32"/>
        <end position="51"/>
    </location>
</feature>
<dbReference type="RefSeq" id="WP_187560853.1">
    <property type="nucleotide sequence ID" value="NZ_JACGWS010000002.1"/>
</dbReference>
<sequence>MLQLYKSRDFGLIFKDTFGFLKTHGKHFFKNYITVNGIFILILVTMTYMFYKGYEDIVMGGYVGNNNFNALENYLNENAGSVLLYGSIYIIVGIIVGVLNYAFVPIYFKLYEKHKGANFASKEIVDELIGNISKLTIFILVSILIAIPLFIVVGIIGLLMAITLIGIPFLIFLGALVSFFYHSTLMEYIKSDKKGIFECFGYSLNLCFKKFFPSLGAMGIFMLIVGIAQSVFSIAQLIIMMSAGVMSLENPNSLSEIDQWSTLFVILFILQILSYLFNLLTAAVIQMNQAIVYYSLKEEIENINTQNTIEQIGSAPD</sequence>
<dbReference type="Proteomes" id="UP000619238">
    <property type="component" value="Unassembled WGS sequence"/>
</dbReference>
<feature type="transmembrane region" description="Helical" evidence="1">
    <location>
        <begin position="219"/>
        <end position="243"/>
    </location>
</feature>
<proteinExistence type="predicted"/>
<feature type="transmembrane region" description="Helical" evidence="1">
    <location>
        <begin position="158"/>
        <end position="181"/>
    </location>
</feature>
<reference evidence="2 3" key="1">
    <citation type="submission" date="2020-07" db="EMBL/GenBank/DDBJ databases">
        <title>Description of Kordia aestuariivivens sp. nov., isolated from a tidal flat.</title>
        <authorList>
            <person name="Park S."/>
            <person name="Yoon J.-H."/>
        </authorList>
    </citation>
    <scope>NUCLEOTIDE SEQUENCE [LARGE SCALE GENOMIC DNA]</scope>
    <source>
        <strain evidence="2 3">YSTF-M3</strain>
    </source>
</reference>
<keyword evidence="3" id="KW-1185">Reference proteome</keyword>
<dbReference type="EMBL" id="JACGWS010000002">
    <property type="protein sequence ID" value="MBC8753816.1"/>
    <property type="molecule type" value="Genomic_DNA"/>
</dbReference>
<evidence type="ECO:0008006" key="4">
    <source>
        <dbReference type="Google" id="ProtNLM"/>
    </source>
</evidence>